<dbReference type="Proteomes" id="UP001204015">
    <property type="component" value="Unassembled WGS sequence"/>
</dbReference>
<reference evidence="2 3" key="1">
    <citation type="submission" date="2022-06" db="EMBL/GenBank/DDBJ databases">
        <title>A taxonomic note on the genus Prevotella: Description of four novel genera and emended description of the genera Hallella and Xylanibacter.</title>
        <authorList>
            <person name="Hitch T.C.A."/>
        </authorList>
    </citation>
    <scope>NUCLEOTIDE SEQUENCE [LARGE SCALE GENOMIC DNA]</scope>
    <source>
        <strain evidence="2 3">DSM 100619</strain>
    </source>
</reference>
<proteinExistence type="predicted"/>
<comment type="caution">
    <text evidence="2">The sequence shown here is derived from an EMBL/GenBank/DDBJ whole genome shotgun (WGS) entry which is preliminary data.</text>
</comment>
<dbReference type="Pfam" id="PF13560">
    <property type="entry name" value="HTH_31"/>
    <property type="match status" value="1"/>
</dbReference>
<keyword evidence="3" id="KW-1185">Reference proteome</keyword>
<protein>
    <submittedName>
        <fullName evidence="2">Helix-turn-helix domain-containing protein</fullName>
    </submittedName>
</protein>
<evidence type="ECO:0000313" key="2">
    <source>
        <dbReference type="EMBL" id="MCO6025576.1"/>
    </source>
</evidence>
<dbReference type="EMBL" id="JAMXLY010000021">
    <property type="protein sequence ID" value="MCO6025576.1"/>
    <property type="molecule type" value="Genomic_DNA"/>
</dbReference>
<gene>
    <name evidence="2" type="ORF">NG821_06945</name>
</gene>
<dbReference type="PROSITE" id="PS50943">
    <property type="entry name" value="HTH_CROC1"/>
    <property type="match status" value="1"/>
</dbReference>
<accession>A0ABT1BWX9</accession>
<dbReference type="SUPFAM" id="SSF47413">
    <property type="entry name" value="lambda repressor-like DNA-binding domains"/>
    <property type="match status" value="1"/>
</dbReference>
<dbReference type="CDD" id="cd00093">
    <property type="entry name" value="HTH_XRE"/>
    <property type="match status" value="1"/>
</dbReference>
<dbReference type="SMART" id="SM00530">
    <property type="entry name" value="HTH_XRE"/>
    <property type="match status" value="1"/>
</dbReference>
<feature type="domain" description="HTH cro/C1-type" evidence="1">
    <location>
        <begin position="23"/>
        <end position="77"/>
    </location>
</feature>
<dbReference type="InterPro" id="IPR010982">
    <property type="entry name" value="Lambda_DNA-bd_dom_sf"/>
</dbReference>
<organism evidence="2 3">
    <name type="scientific">Segatella cerevisiae</name>
    <dbReference type="NCBI Taxonomy" id="2053716"/>
    <lineage>
        <taxon>Bacteria</taxon>
        <taxon>Pseudomonadati</taxon>
        <taxon>Bacteroidota</taxon>
        <taxon>Bacteroidia</taxon>
        <taxon>Bacteroidales</taxon>
        <taxon>Prevotellaceae</taxon>
        <taxon>Segatella</taxon>
    </lineage>
</organism>
<dbReference type="RefSeq" id="WP_252760934.1">
    <property type="nucleotide sequence ID" value="NZ_JAMXLY010000021.1"/>
</dbReference>
<name>A0ABT1BWX9_9BACT</name>
<sequence>MLEEDDIYAKLNSMIIADLGRRFKRYRVLSQLTQRDVAEKAGVSIFTISQFEKGEDKNITFGNFLALLRSIGLLEEVEKLLPLMPDGEEQQRWKERVRHGK</sequence>
<evidence type="ECO:0000313" key="3">
    <source>
        <dbReference type="Proteomes" id="UP001204015"/>
    </source>
</evidence>
<evidence type="ECO:0000259" key="1">
    <source>
        <dbReference type="PROSITE" id="PS50943"/>
    </source>
</evidence>
<dbReference type="InterPro" id="IPR001387">
    <property type="entry name" value="Cro/C1-type_HTH"/>
</dbReference>
<dbReference type="Gene3D" id="1.10.260.40">
    <property type="entry name" value="lambda repressor-like DNA-binding domains"/>
    <property type="match status" value="1"/>
</dbReference>